<accession>A0A3P8FSK6</accession>
<sequence length="144" mass="15907">MHLLESSPAFSSGHKAVVVRPVLQSDCLTSPHSGGRASSRRASSKSIIETDLRSDCPCGWRKHEVVLRPPCSTRKVQWMLLWKPAVRESIEFGARGTWVRSAATVGAEKLLVRQRLRRVSSCQGGHRVVKRPLLRLLGVSGTSE</sequence>
<keyword evidence="2" id="KW-1185">Reference proteome</keyword>
<accession>A0A183GEK5</accession>
<evidence type="ECO:0000313" key="2">
    <source>
        <dbReference type="Proteomes" id="UP000050761"/>
    </source>
</evidence>
<proteinExistence type="predicted"/>
<reference evidence="3" key="2">
    <citation type="submission" date="2019-09" db="UniProtKB">
        <authorList>
            <consortium name="WormBaseParasite"/>
        </authorList>
    </citation>
    <scope>IDENTIFICATION</scope>
</reference>
<protein>
    <submittedName>
        <fullName evidence="1 3">Uncharacterized protein</fullName>
    </submittedName>
</protein>
<dbReference type="AlphaFoldDB" id="A0A183GEK5"/>
<organism evidence="2 3">
    <name type="scientific">Heligmosomoides polygyrus</name>
    <name type="common">Parasitic roundworm</name>
    <dbReference type="NCBI Taxonomy" id="6339"/>
    <lineage>
        <taxon>Eukaryota</taxon>
        <taxon>Metazoa</taxon>
        <taxon>Ecdysozoa</taxon>
        <taxon>Nematoda</taxon>
        <taxon>Chromadorea</taxon>
        <taxon>Rhabditida</taxon>
        <taxon>Rhabditina</taxon>
        <taxon>Rhabditomorpha</taxon>
        <taxon>Strongyloidea</taxon>
        <taxon>Heligmosomidae</taxon>
        <taxon>Heligmosomoides</taxon>
    </lineage>
</organism>
<dbReference type="EMBL" id="UZAH01032426">
    <property type="protein sequence ID" value="VDP21736.1"/>
    <property type="molecule type" value="Genomic_DNA"/>
</dbReference>
<name>A0A183GEK5_HELPZ</name>
<dbReference type="Proteomes" id="UP000050761">
    <property type="component" value="Unassembled WGS sequence"/>
</dbReference>
<gene>
    <name evidence="1" type="ORF">HPBE_LOCUS20767</name>
</gene>
<reference evidence="1 2" key="1">
    <citation type="submission" date="2018-11" db="EMBL/GenBank/DDBJ databases">
        <authorList>
            <consortium name="Pathogen Informatics"/>
        </authorList>
    </citation>
    <scope>NUCLEOTIDE SEQUENCE [LARGE SCALE GENOMIC DNA]</scope>
</reference>
<evidence type="ECO:0000313" key="3">
    <source>
        <dbReference type="WBParaSite" id="HPBE_0002076801-mRNA-1"/>
    </source>
</evidence>
<dbReference type="WBParaSite" id="HPBE_0002076801-mRNA-1">
    <property type="protein sequence ID" value="HPBE_0002076801-mRNA-1"/>
    <property type="gene ID" value="HPBE_0002076801"/>
</dbReference>
<evidence type="ECO:0000313" key="1">
    <source>
        <dbReference type="EMBL" id="VDP21736.1"/>
    </source>
</evidence>